<dbReference type="InterPro" id="IPR020472">
    <property type="entry name" value="WD40_PAC1"/>
</dbReference>
<reference evidence="7" key="1">
    <citation type="submission" date="2023-11" db="EMBL/GenBank/DDBJ databases">
        <title>Genome assemblies of two species of porcelain crab, Petrolisthes cinctipes and Petrolisthes manimaculis (Anomura: Porcellanidae).</title>
        <authorList>
            <person name="Angst P."/>
        </authorList>
    </citation>
    <scope>NUCLEOTIDE SEQUENCE</scope>
    <source>
        <strain evidence="7">PB745_02</strain>
        <tissue evidence="7">Gill</tissue>
    </source>
</reference>
<feature type="compositionally biased region" description="Acidic residues" evidence="5">
    <location>
        <begin position="464"/>
        <end position="473"/>
    </location>
</feature>
<dbReference type="SMART" id="SM00320">
    <property type="entry name" value="WD40"/>
    <property type="match status" value="8"/>
</dbReference>
<dbReference type="InterPro" id="IPR001680">
    <property type="entry name" value="WD40_rpt"/>
</dbReference>
<keyword evidence="2" id="KW-0677">Repeat</keyword>
<feature type="region of interest" description="Disordered" evidence="5">
    <location>
        <begin position="430"/>
        <end position="535"/>
    </location>
</feature>
<protein>
    <recommendedName>
        <fullName evidence="6">F-box domain-containing protein</fullName>
    </recommendedName>
</protein>
<dbReference type="FunFam" id="2.130.10.10:FF:000032">
    <property type="entry name" value="F-box/WD repeat-containing protein 7 isoform X1"/>
    <property type="match status" value="1"/>
</dbReference>
<dbReference type="GO" id="GO:0050793">
    <property type="term" value="P:regulation of developmental process"/>
    <property type="evidence" value="ECO:0007669"/>
    <property type="project" value="UniProtKB-ARBA"/>
</dbReference>
<dbReference type="AlphaFoldDB" id="A0AAE1PVY6"/>
<dbReference type="SMART" id="SM00256">
    <property type="entry name" value="FBOX"/>
    <property type="match status" value="1"/>
</dbReference>
<dbReference type="InterPro" id="IPR015943">
    <property type="entry name" value="WD40/YVTN_repeat-like_dom_sf"/>
</dbReference>
<feature type="repeat" description="WD" evidence="4">
    <location>
        <begin position="720"/>
        <end position="760"/>
    </location>
</feature>
<dbReference type="Proteomes" id="UP001292094">
    <property type="component" value="Unassembled WGS sequence"/>
</dbReference>
<feature type="repeat" description="WD" evidence="4">
    <location>
        <begin position="964"/>
        <end position="1003"/>
    </location>
</feature>
<dbReference type="GO" id="GO:0010992">
    <property type="term" value="P:ubiquitin recycling"/>
    <property type="evidence" value="ECO:0007669"/>
    <property type="project" value="TreeGrafter"/>
</dbReference>
<dbReference type="GO" id="GO:0043161">
    <property type="term" value="P:proteasome-mediated ubiquitin-dependent protein catabolic process"/>
    <property type="evidence" value="ECO:0007669"/>
    <property type="project" value="TreeGrafter"/>
</dbReference>
<dbReference type="Gene3D" id="1.10.150.320">
    <property type="entry name" value="Photosystem II 12 kDa extrinsic protein"/>
    <property type="match status" value="1"/>
</dbReference>
<proteinExistence type="predicted"/>
<feature type="repeat" description="WD" evidence="4">
    <location>
        <begin position="881"/>
        <end position="920"/>
    </location>
</feature>
<dbReference type="EMBL" id="JAWZYT010001116">
    <property type="protein sequence ID" value="KAK4315339.1"/>
    <property type="molecule type" value="Genomic_DNA"/>
</dbReference>
<dbReference type="InterPro" id="IPR010994">
    <property type="entry name" value="RuvA_2-like"/>
</dbReference>
<dbReference type="Pfam" id="PF12836">
    <property type="entry name" value="HHH_3"/>
    <property type="match status" value="1"/>
</dbReference>
<dbReference type="Pfam" id="PF00400">
    <property type="entry name" value="WD40"/>
    <property type="match status" value="7"/>
</dbReference>
<dbReference type="Gene3D" id="2.130.10.10">
    <property type="entry name" value="YVTN repeat-like/Quinoprotein amine dehydrogenase"/>
    <property type="match status" value="1"/>
</dbReference>
<dbReference type="GO" id="GO:0005634">
    <property type="term" value="C:nucleus"/>
    <property type="evidence" value="ECO:0007669"/>
    <property type="project" value="TreeGrafter"/>
</dbReference>
<feature type="domain" description="F-box" evidence="6">
    <location>
        <begin position="620"/>
        <end position="666"/>
    </location>
</feature>
<evidence type="ECO:0000256" key="3">
    <source>
        <dbReference type="ARBA" id="ARBA00022786"/>
    </source>
</evidence>
<dbReference type="Gene3D" id="1.20.1280.50">
    <property type="match status" value="1"/>
</dbReference>
<keyword evidence="1 4" id="KW-0853">WD repeat</keyword>
<evidence type="ECO:0000256" key="2">
    <source>
        <dbReference type="ARBA" id="ARBA00022737"/>
    </source>
</evidence>
<dbReference type="PANTHER" id="PTHR19849">
    <property type="entry name" value="PHOSPHOLIPASE A-2-ACTIVATING PROTEIN"/>
    <property type="match status" value="1"/>
</dbReference>
<dbReference type="InterPro" id="IPR001810">
    <property type="entry name" value="F-box_dom"/>
</dbReference>
<feature type="region of interest" description="Disordered" evidence="5">
    <location>
        <begin position="369"/>
        <end position="417"/>
    </location>
</feature>
<feature type="compositionally biased region" description="Acidic residues" evidence="5">
    <location>
        <begin position="372"/>
        <end position="387"/>
    </location>
</feature>
<dbReference type="InterPro" id="IPR019775">
    <property type="entry name" value="WD40_repeat_CS"/>
</dbReference>
<dbReference type="SUPFAM" id="SSF50978">
    <property type="entry name" value="WD40 repeat-like"/>
    <property type="match status" value="1"/>
</dbReference>
<keyword evidence="8" id="KW-1185">Reference proteome</keyword>
<dbReference type="PROSITE" id="PS50181">
    <property type="entry name" value="FBOX"/>
    <property type="match status" value="1"/>
</dbReference>
<feature type="repeat" description="WD" evidence="4">
    <location>
        <begin position="761"/>
        <end position="800"/>
    </location>
</feature>
<dbReference type="PRINTS" id="PR00320">
    <property type="entry name" value="GPROTEINBRPT"/>
</dbReference>
<dbReference type="SUPFAM" id="SSF47781">
    <property type="entry name" value="RuvA domain 2-like"/>
    <property type="match status" value="1"/>
</dbReference>
<evidence type="ECO:0000256" key="5">
    <source>
        <dbReference type="SAM" id="MobiDB-lite"/>
    </source>
</evidence>
<accession>A0AAE1PVY6</accession>
<feature type="repeat" description="WD" evidence="4">
    <location>
        <begin position="841"/>
        <end position="880"/>
    </location>
</feature>
<feature type="compositionally biased region" description="Acidic residues" evidence="5">
    <location>
        <begin position="482"/>
        <end position="495"/>
    </location>
</feature>
<evidence type="ECO:0000313" key="7">
    <source>
        <dbReference type="EMBL" id="KAK4315339.1"/>
    </source>
</evidence>
<feature type="repeat" description="WD" evidence="4">
    <location>
        <begin position="921"/>
        <end position="960"/>
    </location>
</feature>
<feature type="compositionally biased region" description="Basic and acidic residues" evidence="5">
    <location>
        <begin position="522"/>
        <end position="535"/>
    </location>
</feature>
<dbReference type="PROSITE" id="PS50294">
    <property type="entry name" value="WD_REPEATS_REGION"/>
    <property type="match status" value="6"/>
</dbReference>
<dbReference type="GO" id="GO:0005737">
    <property type="term" value="C:cytoplasm"/>
    <property type="evidence" value="ECO:0007669"/>
    <property type="project" value="TreeGrafter"/>
</dbReference>
<name>A0AAE1PVY6_9EUCA</name>
<dbReference type="CDD" id="cd22133">
    <property type="entry name" value="F-box_FBXW7"/>
    <property type="match status" value="1"/>
</dbReference>
<keyword evidence="3" id="KW-0833">Ubl conjugation pathway</keyword>
<dbReference type="FunFam" id="1.20.1280.50:FF:000133">
    <property type="entry name" value="F-box and WD repeat domain-containing 7"/>
    <property type="match status" value="1"/>
</dbReference>
<dbReference type="PROSITE" id="PS50082">
    <property type="entry name" value="WD_REPEATS_2"/>
    <property type="match status" value="7"/>
</dbReference>
<evidence type="ECO:0000256" key="4">
    <source>
        <dbReference type="PROSITE-ProRule" id="PRU00221"/>
    </source>
</evidence>
<dbReference type="GO" id="GO:0043130">
    <property type="term" value="F:ubiquitin binding"/>
    <property type="evidence" value="ECO:0007669"/>
    <property type="project" value="TreeGrafter"/>
</dbReference>
<dbReference type="NCBIfam" id="TIGR00426">
    <property type="entry name" value="competence protein ComEA helix-hairpin-helix repeat region"/>
    <property type="match status" value="1"/>
</dbReference>
<comment type="caution">
    <text evidence="7">The sequence shown here is derived from an EMBL/GenBank/DDBJ whole genome shotgun (WGS) entry which is preliminary data.</text>
</comment>
<dbReference type="InterPro" id="IPR036047">
    <property type="entry name" value="F-box-like_dom_sf"/>
</dbReference>
<sequence length="1053" mass="116160">MMTEVIRFGETLATTILKTPCGEPVTDLGSTIRRVAHEMPLELRGIECDTLVPPTIVLTLDNYSMVFKRGYAMGLKVEMRNELVRCPYRLIPPFARSFAFSALLLVAICTVDVLPHPQGGGAKQCPHHLPWDASEGSAQNDVMMGDRVVDINVATVEDLETLVGVGRAKAEAIVNTRTSMVEFRTVDDLLLVPGIGRSLIEQNRGVLVCSIPGGASITRQTTSRRSLRRTSHDTRHRVVEVGRLDDTTQESRGESAFCASSQIVKSVRSNHTDQTHSAVGDQSVEVSAAARGPHCKADIQSKDDTLKECSDKRNTIDDKKEKVTNGILEEENSECCDCCIDNEEEEEEEEEAAKVRGERDLRADEVAGMVSNEDENDDHDSDDENENDGGIVDVMSSDDIATSTAPSQIRHEVYPRNDCGCNEDLVGGTGGGGLGTDTPHEDAPPDLPLDIHASLSASHHLTDGEESSDEEEAASVPVERGEGDDEEEEEEEDVDEGHMEEDGGGDLSDDYMTVDPPTSPYNDKKQNKRKSEVCTDSKGVCPVKKSCKAVEHSGESSRRKACGLAAHKVSPPPVGLKSWLAKYQTWSPAQKRYALDSLIDVCDLNEVRHLHQIILPQFQRDFISLLPKELALYVLSFLPPKDLLRAAQTCKYWNILAADNLLWREKCHEAGIENHLVVMDRRRRKGTSVSHMSPYKAAFMRQHRIEMNWRVAPLRPPRVLKGHDDHVITCLQFNYNIIVSGSDDNTLKVWNATSGKCMRTLTGHTGGVWSSQMSGNLIVSGSTDRMLRVWDAETGECFHTLYGHTSTVRCLHLHGSRVVSGSRDATLRVWDVNSGVCEHVLVGHVAAVRCVQYNGKLVVSGAYDYMVKVWNADREECLHTLQGHTNRVYSLQFDGVHVVSGSLDTSIRVWDVETGQCRHTLMGHQSLTSGMELKNNILISGNADSTVKVWDIVTGQCLQTLSGPHKHRSAVTCLQFNNKFVVTSSDDGTVKLWDVRTGEFLRNLVALDSGGSGGVVWRIRASDTKLVCAVGSRNGTEETKLLVLDFDVYDNVK</sequence>
<feature type="repeat" description="WD" evidence="4">
    <location>
        <begin position="801"/>
        <end position="840"/>
    </location>
</feature>
<dbReference type="PROSITE" id="PS00678">
    <property type="entry name" value="WD_REPEATS_1"/>
    <property type="match status" value="6"/>
</dbReference>
<gene>
    <name evidence="7" type="ORF">Pmani_013430</name>
</gene>
<organism evidence="7 8">
    <name type="scientific">Petrolisthes manimaculis</name>
    <dbReference type="NCBI Taxonomy" id="1843537"/>
    <lineage>
        <taxon>Eukaryota</taxon>
        <taxon>Metazoa</taxon>
        <taxon>Ecdysozoa</taxon>
        <taxon>Arthropoda</taxon>
        <taxon>Crustacea</taxon>
        <taxon>Multicrustacea</taxon>
        <taxon>Malacostraca</taxon>
        <taxon>Eumalacostraca</taxon>
        <taxon>Eucarida</taxon>
        <taxon>Decapoda</taxon>
        <taxon>Pleocyemata</taxon>
        <taxon>Anomura</taxon>
        <taxon>Galatheoidea</taxon>
        <taxon>Porcellanidae</taxon>
        <taxon>Petrolisthes</taxon>
    </lineage>
</organism>
<evidence type="ECO:0000313" key="8">
    <source>
        <dbReference type="Proteomes" id="UP001292094"/>
    </source>
</evidence>
<dbReference type="SUPFAM" id="SSF81383">
    <property type="entry name" value="F-box domain"/>
    <property type="match status" value="1"/>
</dbReference>
<evidence type="ECO:0000256" key="1">
    <source>
        <dbReference type="ARBA" id="ARBA00022574"/>
    </source>
</evidence>
<dbReference type="InterPro" id="IPR036322">
    <property type="entry name" value="WD40_repeat_dom_sf"/>
</dbReference>
<dbReference type="Pfam" id="PF12937">
    <property type="entry name" value="F-box-like"/>
    <property type="match status" value="1"/>
</dbReference>
<dbReference type="PANTHER" id="PTHR19849:SF1">
    <property type="entry name" value="F-BOX_WD REPEAT-CONTAINING PROTEIN 7"/>
    <property type="match status" value="1"/>
</dbReference>
<dbReference type="InterPro" id="IPR004509">
    <property type="entry name" value="Competence_ComEA_HhH"/>
</dbReference>
<evidence type="ECO:0000259" key="6">
    <source>
        <dbReference type="PROSITE" id="PS50181"/>
    </source>
</evidence>
<dbReference type="CDD" id="cd00200">
    <property type="entry name" value="WD40"/>
    <property type="match status" value="1"/>
</dbReference>